<dbReference type="PROSITE" id="PS50888">
    <property type="entry name" value="BHLH"/>
    <property type="match status" value="1"/>
</dbReference>
<dbReference type="RefSeq" id="XP_027187109.1">
    <property type="nucleotide sequence ID" value="XM_027331308.1"/>
</dbReference>
<sequence>MFLVDNMEQTNFFLESANSNINIDNVCVTTIQENMLNNSNTSNSLISQEYNYASNSQQEPSQYILSFEKSIVELSPNSAIATCSSIMGQKTTLNNNVSELPKAKERTKSFRSSSETQDHILAERKRRQVITERFIALSAIIPGLKRTDKAYILREAINYVKQLQEKVKDLENPNKMKKGDSLIFIKNSQASTTEETTSCEEKIDNSKKELPKVEARVIEKEILIEIHCEKQKDIVVRLMVLLQNLHLSLACSSVLPFGNSILKVTIIAQL</sequence>
<keyword evidence="6" id="KW-1185">Reference proteome</keyword>
<keyword evidence="3" id="KW-0804">Transcription</keyword>
<evidence type="ECO:0000256" key="4">
    <source>
        <dbReference type="ARBA" id="ARBA00023242"/>
    </source>
</evidence>
<dbReference type="PANTHER" id="PTHR45959:SF2">
    <property type="entry name" value="BHLH TRANSCRIPTION FACTOR"/>
    <property type="match status" value="1"/>
</dbReference>
<protein>
    <submittedName>
        <fullName evidence="7">Transcription factor bHLH18-like isoform X2</fullName>
    </submittedName>
</protein>
<dbReference type="Gene3D" id="4.10.280.10">
    <property type="entry name" value="Helix-loop-helix DNA-binding domain"/>
    <property type="match status" value="1"/>
</dbReference>
<name>A0A3Q7WZW4_CICAR</name>
<dbReference type="InterPro" id="IPR011598">
    <property type="entry name" value="bHLH_dom"/>
</dbReference>
<dbReference type="Pfam" id="PF00010">
    <property type="entry name" value="HLH"/>
    <property type="match status" value="1"/>
</dbReference>
<evidence type="ECO:0000313" key="6">
    <source>
        <dbReference type="Proteomes" id="UP000087171"/>
    </source>
</evidence>
<keyword evidence="4" id="KW-0539">Nucleus</keyword>
<evidence type="ECO:0000256" key="3">
    <source>
        <dbReference type="ARBA" id="ARBA00023163"/>
    </source>
</evidence>
<evidence type="ECO:0000256" key="2">
    <source>
        <dbReference type="ARBA" id="ARBA00023015"/>
    </source>
</evidence>
<feature type="domain" description="BHLH" evidence="5">
    <location>
        <begin position="114"/>
        <end position="163"/>
    </location>
</feature>
<dbReference type="SUPFAM" id="SSF47459">
    <property type="entry name" value="HLH, helix-loop-helix DNA-binding domain"/>
    <property type="match status" value="1"/>
</dbReference>
<accession>A0A3Q7WZW4</accession>
<evidence type="ECO:0000313" key="7">
    <source>
        <dbReference type="RefSeq" id="XP_027187109.1"/>
    </source>
</evidence>
<dbReference type="AlphaFoldDB" id="A0A3Q7WZW4"/>
<dbReference type="Proteomes" id="UP000087171">
    <property type="component" value="Unplaced"/>
</dbReference>
<dbReference type="GO" id="GO:0005634">
    <property type="term" value="C:nucleus"/>
    <property type="evidence" value="ECO:0007669"/>
    <property type="project" value="UniProtKB-SubCell"/>
</dbReference>
<keyword evidence="2" id="KW-0805">Transcription regulation</keyword>
<reference evidence="7" key="1">
    <citation type="submission" date="2025-08" db="UniProtKB">
        <authorList>
            <consortium name="RefSeq"/>
        </authorList>
    </citation>
    <scope>IDENTIFICATION</scope>
    <source>
        <tissue evidence="7">Etiolated seedlings</tissue>
    </source>
</reference>
<dbReference type="InterPro" id="IPR036638">
    <property type="entry name" value="HLH_DNA-bd_sf"/>
</dbReference>
<evidence type="ECO:0000259" key="5">
    <source>
        <dbReference type="PROSITE" id="PS50888"/>
    </source>
</evidence>
<dbReference type="SMART" id="SM00353">
    <property type="entry name" value="HLH"/>
    <property type="match status" value="1"/>
</dbReference>
<dbReference type="PANTHER" id="PTHR45959">
    <property type="entry name" value="BHLH TRANSCRIPTION FACTOR"/>
    <property type="match status" value="1"/>
</dbReference>
<comment type="subcellular location">
    <subcellularLocation>
        <location evidence="1">Nucleus</location>
    </subcellularLocation>
</comment>
<dbReference type="GO" id="GO:0046983">
    <property type="term" value="F:protein dimerization activity"/>
    <property type="evidence" value="ECO:0007669"/>
    <property type="project" value="InterPro"/>
</dbReference>
<dbReference type="InterPro" id="IPR052610">
    <property type="entry name" value="bHLH_transcription_regulator"/>
</dbReference>
<proteinExistence type="predicted"/>
<evidence type="ECO:0000256" key="1">
    <source>
        <dbReference type="ARBA" id="ARBA00004123"/>
    </source>
</evidence>
<organism evidence="6 7">
    <name type="scientific">Cicer arietinum</name>
    <name type="common">Chickpea</name>
    <name type="synonym">Garbanzo</name>
    <dbReference type="NCBI Taxonomy" id="3827"/>
    <lineage>
        <taxon>Eukaryota</taxon>
        <taxon>Viridiplantae</taxon>
        <taxon>Streptophyta</taxon>
        <taxon>Embryophyta</taxon>
        <taxon>Tracheophyta</taxon>
        <taxon>Spermatophyta</taxon>
        <taxon>Magnoliopsida</taxon>
        <taxon>eudicotyledons</taxon>
        <taxon>Gunneridae</taxon>
        <taxon>Pentapetalae</taxon>
        <taxon>rosids</taxon>
        <taxon>fabids</taxon>
        <taxon>Fabales</taxon>
        <taxon>Fabaceae</taxon>
        <taxon>Papilionoideae</taxon>
        <taxon>50 kb inversion clade</taxon>
        <taxon>NPAAA clade</taxon>
        <taxon>Hologalegina</taxon>
        <taxon>IRL clade</taxon>
        <taxon>Cicereae</taxon>
        <taxon>Cicer</taxon>
    </lineage>
</organism>
<gene>
    <name evidence="7" type="primary">LOC101513689</name>
</gene>